<comment type="caution">
    <text evidence="2">The sequence shown here is derived from an EMBL/GenBank/DDBJ whole genome shotgun (WGS) entry which is preliminary data.</text>
</comment>
<dbReference type="EMBL" id="FOIB01000007">
    <property type="protein sequence ID" value="SEU27493.1"/>
    <property type="molecule type" value="Genomic_DNA"/>
</dbReference>
<dbReference type="PROSITE" id="PS51257">
    <property type="entry name" value="PROKAR_LIPOPROTEIN"/>
    <property type="match status" value="1"/>
</dbReference>
<dbReference type="Proteomes" id="UP000183760">
    <property type="component" value="Unassembled WGS sequence"/>
</dbReference>
<accession>A0A511TDR5</accession>
<proteinExistence type="predicted"/>
<dbReference type="EMBL" id="BJXR01000059">
    <property type="protein sequence ID" value="GEN12306.1"/>
    <property type="molecule type" value="Genomic_DNA"/>
</dbReference>
<feature type="region of interest" description="Disordered" evidence="1">
    <location>
        <begin position="27"/>
        <end position="77"/>
    </location>
</feature>
<organism evidence="2 5">
    <name type="scientific">Myxococcus fulvus</name>
    <dbReference type="NCBI Taxonomy" id="33"/>
    <lineage>
        <taxon>Bacteria</taxon>
        <taxon>Pseudomonadati</taxon>
        <taxon>Myxococcota</taxon>
        <taxon>Myxococcia</taxon>
        <taxon>Myxococcales</taxon>
        <taxon>Cystobacterineae</taxon>
        <taxon>Myxococcaceae</taxon>
        <taxon>Myxococcus</taxon>
    </lineage>
</organism>
<evidence type="ECO:0000313" key="4">
    <source>
        <dbReference type="Proteomes" id="UP000183760"/>
    </source>
</evidence>
<gene>
    <name evidence="2" type="ORF">MFU01_73430</name>
    <name evidence="3" type="ORF">SAMN05443572_107460</name>
</gene>
<dbReference type="Proteomes" id="UP000321514">
    <property type="component" value="Unassembled WGS sequence"/>
</dbReference>
<dbReference type="OrthoDB" id="48956at2"/>
<evidence type="ECO:0000313" key="3">
    <source>
        <dbReference type="EMBL" id="SEU27493.1"/>
    </source>
</evidence>
<evidence type="ECO:0000256" key="1">
    <source>
        <dbReference type="SAM" id="MobiDB-lite"/>
    </source>
</evidence>
<dbReference type="AlphaFoldDB" id="A0A511TDR5"/>
<name>A0A511TDR5_MYXFU</name>
<dbReference type="RefSeq" id="WP_074957095.1">
    <property type="nucleotide sequence ID" value="NZ_BJXR01000059.1"/>
</dbReference>
<evidence type="ECO:0000313" key="5">
    <source>
        <dbReference type="Proteomes" id="UP000321514"/>
    </source>
</evidence>
<protein>
    <submittedName>
        <fullName evidence="3">LVIVD repeat-containing protein</fullName>
    </submittedName>
</protein>
<evidence type="ECO:0000313" key="2">
    <source>
        <dbReference type="EMBL" id="GEN12306.1"/>
    </source>
</evidence>
<sequence>MKPSPHPLGPWRCIPLLLLLLAACDDSPSGDDAGSLPDSGSDAGTADSGSPPDDAGTPDAGTPDSGPPPWDGTYTALEDKGDWIDTGRHDTCQFVSPEDLDPQRCERIAAFDLSSCSTEQLSGVENQGIYLLNVRTEATYSSTQPPSTSVNNTFTTFRLSADGTQDAYSSGSLIARVTEGGTFFLTGRTTIRWPGGDRVRTTSFAGCHVTSPGVITGCFAHCRNDPFSGTVKELGTFEAQRVTWAPGESESSGGLALVAEASTPVGMPVDIYVAKEHAYVVSMSKGPLLGGLSVFDVKDRTKPTLVKTVTIAGDGAWNGVWAKGDALYVASDSSGLIVFDITDPANPGFVRHAEGPDAVHTVLVEGERLFANSPGTGTFVYDITSPLAPTLLQLITWAPEGYTGGPHDVFVHGNRLYISNDTTGFHIMDISDLDDVRHLGDYLQPGFIGTFSHHNAVGTFAGRTLAFVGGEFTASHVRVLDVTDPTNIPLIGTFRMRPHTSMHNLLLRGNLLYVAWYQEGLRVLDVSHPTQPRQLAHFNTYRETDPRRGHGLFEGAFGVRIPGDGFVYLVDSSRGLIIVNEL</sequence>
<reference evidence="2 5" key="2">
    <citation type="submission" date="2019-07" db="EMBL/GenBank/DDBJ databases">
        <title>Whole genome shotgun sequence of Myxococcus fulvus NBRC 100333.</title>
        <authorList>
            <person name="Hosoyama A."/>
            <person name="Uohara A."/>
            <person name="Ohji S."/>
            <person name="Ichikawa N."/>
        </authorList>
    </citation>
    <scope>NUCLEOTIDE SEQUENCE [LARGE SCALE GENOMIC DNA]</scope>
    <source>
        <strain evidence="2 5">NBRC 100333</strain>
    </source>
</reference>
<dbReference type="Pfam" id="PF08309">
    <property type="entry name" value="LVIVD"/>
    <property type="match status" value="3"/>
</dbReference>
<keyword evidence="4" id="KW-1185">Reference proteome</keyword>
<dbReference type="SUPFAM" id="SSF101908">
    <property type="entry name" value="Putative isomerase YbhE"/>
    <property type="match status" value="1"/>
</dbReference>
<dbReference type="STRING" id="1334629.MFUL124B02_21700"/>
<dbReference type="InterPro" id="IPR013211">
    <property type="entry name" value="LVIVD"/>
</dbReference>
<reference evidence="3 4" key="1">
    <citation type="submission" date="2016-10" db="EMBL/GenBank/DDBJ databases">
        <authorList>
            <person name="Varghese N."/>
            <person name="Submissions S."/>
        </authorList>
    </citation>
    <scope>NUCLEOTIDE SEQUENCE [LARGE SCALE GENOMIC DNA]</scope>
    <source>
        <strain evidence="3 4">DSM 16525</strain>
    </source>
</reference>
<feature type="compositionally biased region" description="Low complexity" evidence="1">
    <location>
        <begin position="38"/>
        <end position="50"/>
    </location>
</feature>